<accession>A0ABN9W9E9</accession>
<reference evidence="3" key="1">
    <citation type="submission" date="2023-10" db="EMBL/GenBank/DDBJ databases">
        <authorList>
            <person name="Chen Y."/>
            <person name="Shah S."/>
            <person name="Dougan E. K."/>
            <person name="Thang M."/>
            <person name="Chan C."/>
        </authorList>
    </citation>
    <scope>NUCLEOTIDE SEQUENCE [LARGE SCALE GENOMIC DNA]</scope>
</reference>
<evidence type="ECO:0000256" key="2">
    <source>
        <dbReference type="SAM" id="MobiDB-lite"/>
    </source>
</evidence>
<proteinExistence type="inferred from homology"/>
<dbReference type="PANTHER" id="PTHR13225">
    <property type="entry name" value="MISEXPRESSION SUPPRESSOR OF RAS 6"/>
    <property type="match status" value="1"/>
</dbReference>
<evidence type="ECO:0000256" key="1">
    <source>
        <dbReference type="ARBA" id="ARBA00007099"/>
    </source>
</evidence>
<dbReference type="Proteomes" id="UP001189429">
    <property type="component" value="Unassembled WGS sequence"/>
</dbReference>
<feature type="region of interest" description="Disordered" evidence="2">
    <location>
        <begin position="141"/>
        <end position="162"/>
    </location>
</feature>
<organism evidence="3 4">
    <name type="scientific">Prorocentrum cordatum</name>
    <dbReference type="NCBI Taxonomy" id="2364126"/>
    <lineage>
        <taxon>Eukaryota</taxon>
        <taxon>Sar</taxon>
        <taxon>Alveolata</taxon>
        <taxon>Dinophyceae</taxon>
        <taxon>Prorocentrales</taxon>
        <taxon>Prorocentraceae</taxon>
        <taxon>Prorocentrum</taxon>
    </lineage>
</organism>
<keyword evidence="4" id="KW-1185">Reference proteome</keyword>
<comment type="caution">
    <text evidence="3">The sequence shown here is derived from an EMBL/GenBank/DDBJ whole genome shotgun (WGS) entry which is preliminary data.</text>
</comment>
<dbReference type="EMBL" id="CAUYUJ010018222">
    <property type="protein sequence ID" value="CAK0881737.1"/>
    <property type="molecule type" value="Genomic_DNA"/>
</dbReference>
<sequence>MRSMAAAAMPCQPVCAKRRRAGRPKDLPVYVCEYHHEALRCLHHAIRRRWLPFSDLTMVHLDAHPDLAASTTLPAETIFQSPPDVYFEMQKDPGGIAQWILPAVYGGHFSCVWWVRPAWAEQIDDGEYNIAVGRAARSPAAAAAAPDPRARDARAQGPPRQAAALEARLEEEPVETLRISCAAPYFVEDGTYCPEAELRDPKPLRLLVSELPRAGPDRGWEWLSTAASAWTLDVCLADSVTEQGAEQVLDRQDEFASQVADFACGNPFVCGVRPHIAAALSAVQNGASFRQAEVTDVAKFMSDGKAFDAAYNALLRSSMDAEPDPELLRALGELLPGDRRAELLEALGDALAEAGASELQQLLEAGDMVTLPLSRPSSEEELAVPLADFERFLARLIAEPPPRGMGCSPAAVTVARSVVDGFCPMRWLCTLEAGVLGAVRRCVGEVQVIYSDELDLLDRG</sequence>
<name>A0ABN9W9E9_9DINO</name>
<evidence type="ECO:0000313" key="3">
    <source>
        <dbReference type="EMBL" id="CAK0881737.1"/>
    </source>
</evidence>
<dbReference type="Pfam" id="PF12640">
    <property type="entry name" value="UPF0489"/>
    <property type="match status" value="1"/>
</dbReference>
<dbReference type="InterPro" id="IPR024131">
    <property type="entry name" value="UPF0489"/>
</dbReference>
<protein>
    <submittedName>
        <fullName evidence="3">Uncharacterized protein</fullName>
    </submittedName>
</protein>
<comment type="similarity">
    <text evidence="1">Belongs to the UPF0489 family.</text>
</comment>
<evidence type="ECO:0000313" key="4">
    <source>
        <dbReference type="Proteomes" id="UP001189429"/>
    </source>
</evidence>
<gene>
    <name evidence="3" type="ORF">PCOR1329_LOCUS64483</name>
</gene>
<dbReference type="PANTHER" id="PTHR13225:SF3">
    <property type="entry name" value="UPF0489 PROTEIN C5ORF22"/>
    <property type="match status" value="1"/>
</dbReference>